<dbReference type="InterPro" id="IPR056934">
    <property type="entry name" value="SH3_Rv0428c"/>
</dbReference>
<dbReference type="AlphaFoldDB" id="A0A839QUB7"/>
<feature type="region of interest" description="Disordered" evidence="1">
    <location>
        <begin position="1"/>
        <end position="27"/>
    </location>
</feature>
<dbReference type="RefSeq" id="WP_246371110.1">
    <property type="nucleotide sequence ID" value="NZ_CBCSFZ010000012.1"/>
</dbReference>
<sequence>MSGTDSTGPDPSVRPASPDPTGRPGWAPFLQVGVRVTARYRLPTDAAFRASDALGYIRAVDEETITVETKRGFARIPRPIITAVKEVPPPPPRRRPRSQS</sequence>
<evidence type="ECO:0000313" key="3">
    <source>
        <dbReference type="EMBL" id="MBB3024073.1"/>
    </source>
</evidence>
<protein>
    <recommendedName>
        <fullName evidence="2">Histone acetyltransferase Rv0428c-like SH3 domain-containing protein</fullName>
    </recommendedName>
</protein>
<dbReference type="Proteomes" id="UP000568050">
    <property type="component" value="Unassembled WGS sequence"/>
</dbReference>
<feature type="domain" description="Histone acetyltransferase Rv0428c-like SH3" evidence="2">
    <location>
        <begin position="31"/>
        <end position="72"/>
    </location>
</feature>
<proteinExistence type="predicted"/>
<name>A0A839QUB7_9MICO</name>
<organism evidence="3 4">
    <name type="scientific">Helcobacillus massiliensis</name>
    <dbReference type="NCBI Taxonomy" id="521392"/>
    <lineage>
        <taxon>Bacteria</taxon>
        <taxon>Bacillati</taxon>
        <taxon>Actinomycetota</taxon>
        <taxon>Actinomycetes</taxon>
        <taxon>Micrococcales</taxon>
        <taxon>Dermabacteraceae</taxon>
        <taxon>Helcobacillus</taxon>
    </lineage>
</organism>
<keyword evidence="4" id="KW-1185">Reference proteome</keyword>
<reference evidence="3 4" key="1">
    <citation type="submission" date="2020-08" db="EMBL/GenBank/DDBJ databases">
        <title>Sequencing the genomes of 1000 actinobacteria strains.</title>
        <authorList>
            <person name="Klenk H.-P."/>
        </authorList>
    </citation>
    <scope>NUCLEOTIDE SEQUENCE [LARGE SCALE GENOMIC DNA]</scope>
    <source>
        <strain evidence="3 4">DSM 23040</strain>
    </source>
</reference>
<evidence type="ECO:0000256" key="1">
    <source>
        <dbReference type="SAM" id="MobiDB-lite"/>
    </source>
</evidence>
<dbReference type="Pfam" id="PF24551">
    <property type="entry name" value="SH3_Rv0428c"/>
    <property type="match status" value="1"/>
</dbReference>
<accession>A0A839QUB7</accession>
<evidence type="ECO:0000313" key="4">
    <source>
        <dbReference type="Proteomes" id="UP000568050"/>
    </source>
</evidence>
<evidence type="ECO:0000259" key="2">
    <source>
        <dbReference type="Pfam" id="PF24551"/>
    </source>
</evidence>
<gene>
    <name evidence="3" type="ORF">FHX50_002380</name>
</gene>
<dbReference type="EMBL" id="JACHWP010000026">
    <property type="protein sequence ID" value="MBB3024073.1"/>
    <property type="molecule type" value="Genomic_DNA"/>
</dbReference>
<comment type="caution">
    <text evidence="3">The sequence shown here is derived from an EMBL/GenBank/DDBJ whole genome shotgun (WGS) entry which is preliminary data.</text>
</comment>